<organism evidence="2">
    <name type="scientific">Thermogladius calderae</name>
    <dbReference type="NCBI Taxonomy" id="1200300"/>
    <lineage>
        <taxon>Archaea</taxon>
        <taxon>Thermoproteota</taxon>
        <taxon>Thermoprotei</taxon>
        <taxon>Desulfurococcales</taxon>
        <taxon>Desulfurococcaceae</taxon>
        <taxon>Thermogladius</taxon>
    </lineage>
</organism>
<evidence type="ECO:0000256" key="1">
    <source>
        <dbReference type="SAM" id="Coils"/>
    </source>
</evidence>
<proteinExistence type="predicted"/>
<protein>
    <submittedName>
        <fullName evidence="2">Uncharacterized protein</fullName>
    </submittedName>
</protein>
<name>A0A7J3XXM5_9CREN</name>
<evidence type="ECO:0000313" key="2">
    <source>
        <dbReference type="EMBL" id="HHP67420.1"/>
    </source>
</evidence>
<accession>A0A7J3XXM5</accession>
<dbReference type="AlphaFoldDB" id="A0A7J3XXM5"/>
<dbReference type="EMBL" id="DRYK01000025">
    <property type="protein sequence ID" value="HHP67420.1"/>
    <property type="molecule type" value="Genomic_DNA"/>
</dbReference>
<gene>
    <name evidence="2" type="ORF">ENM60_01285</name>
</gene>
<feature type="coiled-coil region" evidence="1">
    <location>
        <begin position="270"/>
        <end position="297"/>
    </location>
</feature>
<keyword evidence="1" id="KW-0175">Coiled coil</keyword>
<comment type="caution">
    <text evidence="2">The sequence shown here is derived from an EMBL/GenBank/DDBJ whole genome shotgun (WGS) entry which is preliminary data.</text>
</comment>
<sequence>MESVVKSISEFVKNVNLPALVPVNFIPWNAATVTGRLIEELGVDGFVFLTRWEVADTVEESLQHVQKEISFKYIGDYKLGRSLLRDDLFENSFLIKNILEGMFEPDRRHVVVDLTMTTGELASASHYALKNLQLADKSICVTVVETIPLQGIPAYPGNPRWLHKVYIYGSNRVDWKGVEVVTEPPKIIEWKGTRGVYIAVSKLMNSLAGRRILELFDGMKKEVPEREEELIEIYLVDSIENENKKLLSVETLRGPDEETASLLYNSWRAILEVASKKTRLEEEVKVLERILKQLQRLTGAADLVVEDIASQEIDLNSYKRVKLHAFIRHLREEYGNVAVLPDTNMFYQGFHMSLLKASIRNNSPWSPLPNVEIYIPVCAEAEINGKIATTSSTSQALPERYSYIMALLANRVLQEVKYHYKARALPAISQPCEASMAVESSNLQHKVILLITADRKAFNAWQTFNACRGNIVCGYVDHSNAPLNTSSHYSKFYASIVLANVVFTTSLFTRVMVKSKKNTVVLDGNRLKGATAPSITISKINERTTV</sequence>
<reference evidence="2" key="1">
    <citation type="journal article" date="2020" name="mSystems">
        <title>Genome- and Community-Level Interaction Insights into Carbon Utilization and Element Cycling Functions of Hydrothermarchaeota in Hydrothermal Sediment.</title>
        <authorList>
            <person name="Zhou Z."/>
            <person name="Liu Y."/>
            <person name="Xu W."/>
            <person name="Pan J."/>
            <person name="Luo Z.H."/>
            <person name="Li M."/>
        </authorList>
    </citation>
    <scope>NUCLEOTIDE SEQUENCE [LARGE SCALE GENOMIC DNA]</scope>
    <source>
        <strain evidence="2">SpSt-110</strain>
    </source>
</reference>